<evidence type="ECO:0000259" key="1">
    <source>
        <dbReference type="PROSITE" id="PS51806"/>
    </source>
</evidence>
<gene>
    <name evidence="2" type="ORF">RJ639_019324</name>
</gene>
<evidence type="ECO:0000313" key="3">
    <source>
        <dbReference type="Proteomes" id="UP001188597"/>
    </source>
</evidence>
<dbReference type="PANTHER" id="PTHR46354:SF7">
    <property type="entry name" value="PROTEIN DOG1-LIKE 1"/>
    <property type="match status" value="1"/>
</dbReference>
<dbReference type="PANTHER" id="PTHR46354">
    <property type="entry name" value="DOG1 DOMAIN-CONTAINING PROTEIN"/>
    <property type="match status" value="1"/>
</dbReference>
<dbReference type="GO" id="GO:0006351">
    <property type="term" value="P:DNA-templated transcription"/>
    <property type="evidence" value="ECO:0007669"/>
    <property type="project" value="InterPro"/>
</dbReference>
<protein>
    <recommendedName>
        <fullName evidence="1">DOG1 domain-containing protein</fullName>
    </recommendedName>
</protein>
<dbReference type="Pfam" id="PF14144">
    <property type="entry name" value="DOG1"/>
    <property type="match status" value="1"/>
</dbReference>
<dbReference type="PROSITE" id="PS51806">
    <property type="entry name" value="DOG1"/>
    <property type="match status" value="1"/>
</dbReference>
<organism evidence="2 3">
    <name type="scientific">Escallonia herrerae</name>
    <dbReference type="NCBI Taxonomy" id="1293975"/>
    <lineage>
        <taxon>Eukaryota</taxon>
        <taxon>Viridiplantae</taxon>
        <taxon>Streptophyta</taxon>
        <taxon>Embryophyta</taxon>
        <taxon>Tracheophyta</taxon>
        <taxon>Spermatophyta</taxon>
        <taxon>Magnoliopsida</taxon>
        <taxon>eudicotyledons</taxon>
        <taxon>Gunneridae</taxon>
        <taxon>Pentapetalae</taxon>
        <taxon>asterids</taxon>
        <taxon>campanulids</taxon>
        <taxon>Escalloniales</taxon>
        <taxon>Escalloniaceae</taxon>
        <taxon>Escallonia</taxon>
    </lineage>
</organism>
<proteinExistence type="predicted"/>
<dbReference type="GO" id="GO:0043565">
    <property type="term" value="F:sequence-specific DNA binding"/>
    <property type="evidence" value="ECO:0007669"/>
    <property type="project" value="InterPro"/>
</dbReference>
<feature type="non-terminal residue" evidence="2">
    <location>
        <position position="261"/>
    </location>
</feature>
<name>A0AA89AIL3_9ASTE</name>
<dbReference type="Proteomes" id="UP001188597">
    <property type="component" value="Unassembled WGS sequence"/>
</dbReference>
<feature type="domain" description="DOG1" evidence="1">
    <location>
        <begin position="23"/>
        <end position="260"/>
    </location>
</feature>
<reference evidence="2" key="1">
    <citation type="submission" date="2022-12" db="EMBL/GenBank/DDBJ databases">
        <title>Draft genome assemblies for two species of Escallonia (Escalloniales).</title>
        <authorList>
            <person name="Chanderbali A."/>
            <person name="Dervinis C."/>
            <person name="Anghel I."/>
            <person name="Soltis D."/>
            <person name="Soltis P."/>
            <person name="Zapata F."/>
        </authorList>
    </citation>
    <scope>NUCLEOTIDE SEQUENCE</scope>
    <source>
        <strain evidence="2">UCBG64.0493</strain>
        <tissue evidence="2">Leaf</tissue>
    </source>
</reference>
<dbReference type="InterPro" id="IPR025422">
    <property type="entry name" value="TGA_domain"/>
</dbReference>
<comment type="caution">
    <text evidence="2">The sequence shown here is derived from an EMBL/GenBank/DDBJ whole genome shotgun (WGS) entry which is preliminary data.</text>
</comment>
<evidence type="ECO:0000313" key="2">
    <source>
        <dbReference type="EMBL" id="KAK3003718.1"/>
    </source>
</evidence>
<accession>A0AA89AIL3</accession>
<dbReference type="AlphaFoldDB" id="A0AA89AIL3"/>
<keyword evidence="3" id="KW-1185">Reference proteome</keyword>
<dbReference type="EMBL" id="JAVXUP010002371">
    <property type="protein sequence ID" value="KAK3003718.1"/>
    <property type="molecule type" value="Genomic_DNA"/>
</dbReference>
<dbReference type="InterPro" id="IPR051886">
    <property type="entry name" value="Seed_Dev/Stress_Resp_Reg"/>
</dbReference>
<sequence>NLCNCKKRTIVSSNLVETSYSDQVREQRCYDDWMKLQKHELTELLHALNLSSEGRITDFELTQLLEKIMDHCQDYCDQRSRLARRDAAAYFAPNWCSSLENFGLWVAGCRPSSFISLLYALSGLEIESKLPDFLQGDKFGDRGEYSAAQLSKINELQSKTIREEEKISLLGHEDMADQPLARVVMTKLDHNYCLDGDVNEALEENGQAMASLLEEADRLRLSTVKELIDILTPFLSSAKKLRLCMKEWGMKRDREHDRNRE</sequence>